<evidence type="ECO:0000313" key="1">
    <source>
        <dbReference type="EMBL" id="RSK50081.1"/>
    </source>
</evidence>
<name>A0A3R9N7I5_9BACT</name>
<evidence type="ECO:0008006" key="3">
    <source>
        <dbReference type="Google" id="ProtNLM"/>
    </source>
</evidence>
<dbReference type="EMBL" id="RWIT01000002">
    <property type="protein sequence ID" value="RSK50081.1"/>
    <property type="molecule type" value="Genomic_DNA"/>
</dbReference>
<accession>A0A3R9N7I5</accession>
<protein>
    <recommendedName>
        <fullName evidence="3">Type I restriction enzyme R protein N-terminal domain-containing protein</fullName>
    </recommendedName>
</protein>
<reference evidence="1 2" key="1">
    <citation type="submission" date="2018-12" db="EMBL/GenBank/DDBJ databases">
        <authorList>
            <person name="Feng G."/>
            <person name="Zhu H."/>
        </authorList>
    </citation>
    <scope>NUCLEOTIDE SEQUENCE [LARGE SCALE GENOMIC DNA]</scope>
    <source>
        <strain evidence="1 2">KCTC 12533</strain>
    </source>
</reference>
<keyword evidence="2" id="KW-1185">Reference proteome</keyword>
<dbReference type="AlphaFoldDB" id="A0A3R9N7I5"/>
<organism evidence="1 2">
    <name type="scientific">Hymenobacter rigui</name>
    <dbReference type="NCBI Taxonomy" id="334424"/>
    <lineage>
        <taxon>Bacteria</taxon>
        <taxon>Pseudomonadati</taxon>
        <taxon>Bacteroidota</taxon>
        <taxon>Cytophagia</taxon>
        <taxon>Cytophagales</taxon>
        <taxon>Hymenobacteraceae</taxon>
        <taxon>Hymenobacter</taxon>
    </lineage>
</organism>
<evidence type="ECO:0000313" key="2">
    <source>
        <dbReference type="Proteomes" id="UP000273500"/>
    </source>
</evidence>
<proteinExistence type="predicted"/>
<dbReference type="Proteomes" id="UP000273500">
    <property type="component" value="Unassembled WGS sequence"/>
</dbReference>
<dbReference type="OrthoDB" id="982626at2"/>
<comment type="caution">
    <text evidence="1">The sequence shown here is derived from an EMBL/GenBank/DDBJ whole genome shotgun (WGS) entry which is preliminary data.</text>
</comment>
<gene>
    <name evidence="1" type="ORF">EI291_05370</name>
</gene>
<sequence>MTTLAQVLAILKGRRFDLQNEKVLQLQLAQAFEAAALPAQREVSLSPASIIDFMVGSIGVEVKIKGTPKAIYQQCQRYCESEHITSLLLLTNKQVRLPASLHGKHTHVFNLGLSWL</sequence>
<dbReference type="RefSeq" id="WP_125418780.1">
    <property type="nucleotide sequence ID" value="NZ_RWIT01000002.1"/>
</dbReference>